<feature type="signal peptide" evidence="1">
    <location>
        <begin position="1"/>
        <end position="24"/>
    </location>
</feature>
<dbReference type="EMBL" id="QXFV01001093">
    <property type="protein sequence ID" value="KAE9015454.1"/>
    <property type="molecule type" value="Genomic_DNA"/>
</dbReference>
<name>A0A6A3LGY2_9STRA</name>
<evidence type="ECO:0000313" key="5">
    <source>
        <dbReference type="Proteomes" id="UP000429607"/>
    </source>
</evidence>
<keyword evidence="1" id="KW-0732">Signal</keyword>
<protein>
    <recommendedName>
        <fullName evidence="8">Phytocyanin domain-containing protein</fullName>
    </recommendedName>
</protein>
<dbReference type="Proteomes" id="UP000435112">
    <property type="component" value="Unassembled WGS sequence"/>
</dbReference>
<dbReference type="Gene3D" id="2.60.20.10">
    <property type="entry name" value="Crystallins"/>
    <property type="match status" value="1"/>
</dbReference>
<comment type="caution">
    <text evidence="2">The sequence shown here is derived from an EMBL/GenBank/DDBJ whole genome shotgun (WGS) entry which is preliminary data.</text>
</comment>
<dbReference type="OrthoDB" id="88747at2759"/>
<dbReference type="EMBL" id="QXFT01000493">
    <property type="protein sequence ID" value="KAE9342395.1"/>
    <property type="molecule type" value="Genomic_DNA"/>
</dbReference>
<dbReference type="SUPFAM" id="SSF49695">
    <property type="entry name" value="gamma-Crystallin-like"/>
    <property type="match status" value="1"/>
</dbReference>
<evidence type="ECO:0000256" key="1">
    <source>
        <dbReference type="SAM" id="SignalP"/>
    </source>
</evidence>
<sequence length="149" mass="16429">MHTFPASLALVIATIVTVIMSTSAGHIYLYDGANADGYYLDWAFHDTQRCYSVPCFNDRTHSIVFRKLPDGGHLVLYEDTACRGKHYKVAATPRGKLEYKDGGFEFGISSFMVWSSGIYATNGLTNICKDHPKERAVNSTTGVLDDAGH</sequence>
<dbReference type="Proteomes" id="UP000429607">
    <property type="component" value="Unassembled WGS sequence"/>
</dbReference>
<proteinExistence type="predicted"/>
<evidence type="ECO:0000313" key="3">
    <source>
        <dbReference type="EMBL" id="KAE9037332.1"/>
    </source>
</evidence>
<dbReference type="AlphaFoldDB" id="A0A6A3LGY2"/>
<gene>
    <name evidence="2" type="ORF">PR001_g14901</name>
    <name evidence="3" type="ORF">PR002_g6629</name>
    <name evidence="4" type="ORF">PR003_g9502</name>
</gene>
<dbReference type="InterPro" id="IPR011024">
    <property type="entry name" value="G_crystallin-like"/>
</dbReference>
<evidence type="ECO:0008006" key="8">
    <source>
        <dbReference type="Google" id="ProtNLM"/>
    </source>
</evidence>
<reference evidence="5 7" key="1">
    <citation type="submission" date="2018-09" db="EMBL/GenBank/DDBJ databases">
        <title>Genomic investigation of the strawberry pathogen Phytophthora fragariae indicates pathogenicity is determined by transcriptional variation in three key races.</title>
        <authorList>
            <person name="Adams T.M."/>
            <person name="Armitage A.D."/>
            <person name="Sobczyk M.K."/>
            <person name="Bates H.J."/>
            <person name="Dunwell J.M."/>
            <person name="Nellist C.F."/>
            <person name="Harrison R.J."/>
        </authorList>
    </citation>
    <scope>NUCLEOTIDE SEQUENCE [LARGE SCALE GENOMIC DNA]</scope>
    <source>
        <strain evidence="2 5">SCRP249</strain>
        <strain evidence="3 7">SCRP324</strain>
        <strain evidence="4 6">SCRP333</strain>
    </source>
</reference>
<evidence type="ECO:0000313" key="7">
    <source>
        <dbReference type="Proteomes" id="UP000435112"/>
    </source>
</evidence>
<evidence type="ECO:0000313" key="4">
    <source>
        <dbReference type="EMBL" id="KAE9342395.1"/>
    </source>
</evidence>
<evidence type="ECO:0000313" key="6">
    <source>
        <dbReference type="Proteomes" id="UP000434957"/>
    </source>
</evidence>
<dbReference type="EMBL" id="QXFU01000301">
    <property type="protein sequence ID" value="KAE9037332.1"/>
    <property type="molecule type" value="Genomic_DNA"/>
</dbReference>
<accession>A0A6A3LGY2</accession>
<organism evidence="2 5">
    <name type="scientific">Phytophthora rubi</name>
    <dbReference type="NCBI Taxonomy" id="129364"/>
    <lineage>
        <taxon>Eukaryota</taxon>
        <taxon>Sar</taxon>
        <taxon>Stramenopiles</taxon>
        <taxon>Oomycota</taxon>
        <taxon>Peronosporomycetes</taxon>
        <taxon>Peronosporales</taxon>
        <taxon>Peronosporaceae</taxon>
        <taxon>Phytophthora</taxon>
    </lineage>
</organism>
<keyword evidence="6" id="KW-1185">Reference proteome</keyword>
<dbReference type="Proteomes" id="UP000434957">
    <property type="component" value="Unassembled WGS sequence"/>
</dbReference>
<evidence type="ECO:0000313" key="2">
    <source>
        <dbReference type="EMBL" id="KAE9015454.1"/>
    </source>
</evidence>
<feature type="chain" id="PRO_5033871947" description="Phytocyanin domain-containing protein" evidence="1">
    <location>
        <begin position="25"/>
        <end position="149"/>
    </location>
</feature>